<dbReference type="Proteomes" id="UP000759537">
    <property type="component" value="Unassembled WGS sequence"/>
</dbReference>
<reference evidence="2" key="1">
    <citation type="submission" date="2019-10" db="EMBL/GenBank/DDBJ databases">
        <authorList>
            <consortium name="DOE Joint Genome Institute"/>
            <person name="Kuo A."/>
            <person name="Miyauchi S."/>
            <person name="Kiss E."/>
            <person name="Drula E."/>
            <person name="Kohler A."/>
            <person name="Sanchez-Garcia M."/>
            <person name="Andreopoulos B."/>
            <person name="Barry K.W."/>
            <person name="Bonito G."/>
            <person name="Buee M."/>
            <person name="Carver A."/>
            <person name="Chen C."/>
            <person name="Cichocki N."/>
            <person name="Clum A."/>
            <person name="Culley D."/>
            <person name="Crous P.W."/>
            <person name="Fauchery L."/>
            <person name="Girlanda M."/>
            <person name="Hayes R."/>
            <person name="Keri Z."/>
            <person name="LaButti K."/>
            <person name="Lipzen A."/>
            <person name="Lombard V."/>
            <person name="Magnuson J."/>
            <person name="Maillard F."/>
            <person name="Morin E."/>
            <person name="Murat C."/>
            <person name="Nolan M."/>
            <person name="Ohm R."/>
            <person name="Pangilinan J."/>
            <person name="Pereira M."/>
            <person name="Perotto S."/>
            <person name="Peter M."/>
            <person name="Riley R."/>
            <person name="Sitrit Y."/>
            <person name="Stielow B."/>
            <person name="Szollosi G."/>
            <person name="Zifcakova L."/>
            <person name="Stursova M."/>
            <person name="Spatafora J.W."/>
            <person name="Tedersoo L."/>
            <person name="Vaario L.-M."/>
            <person name="Yamada A."/>
            <person name="Yan M."/>
            <person name="Wang P."/>
            <person name="Xu J."/>
            <person name="Bruns T."/>
            <person name="Baldrian P."/>
            <person name="Vilgalys R."/>
            <person name="Henrissat B."/>
            <person name="Grigoriev I.V."/>
            <person name="Hibbett D."/>
            <person name="Nagy L.G."/>
            <person name="Martin F.M."/>
        </authorList>
    </citation>
    <scope>NUCLEOTIDE SEQUENCE</scope>
    <source>
        <strain evidence="2">Prilba</strain>
    </source>
</reference>
<sequence length="383" mass="42296">MTLKASYILGLCEAAQQSSVGFGPATRLSTQSLTFNIDAAKVIHSIVKFSPAAESVALEFLNKFQEVSRLRHLVASVLSGEVDANQWAQDMLMAVRDLDQEQLSLELEPVLDLASEYLTHLLIAVRNPGGIKTPQESQCPTPKVLKSSACVTALVDDAVIIRNQAALKTLVYARDSCICAFTDLSFDPQDDSVRPRCAHILPFSLGDKPASLRMIEAFTGNQLSAGAIRENINHPRNAFNVERNAHDRFEQLNWGIEATHANGQVNGLWWLCSSKPKFELQQTIYRYRKVASSSPTIRRRDGDEIFFNGGLNGNMVDGPNPEFCNLKLAIARALHACGAANIIAEIYDNDGDEFFMQPSYFGGPFVSDEALCRRLDDRLAPYV</sequence>
<dbReference type="AlphaFoldDB" id="A0A9P5T7Z2"/>
<keyword evidence="3" id="KW-1185">Reference proteome</keyword>
<dbReference type="OrthoDB" id="2833246at2759"/>
<comment type="caution">
    <text evidence="2">The sequence shown here is derived from an EMBL/GenBank/DDBJ whole genome shotgun (WGS) entry which is preliminary data.</text>
</comment>
<organism evidence="2 3">
    <name type="scientific">Russula ochroleuca</name>
    <dbReference type="NCBI Taxonomy" id="152965"/>
    <lineage>
        <taxon>Eukaryota</taxon>
        <taxon>Fungi</taxon>
        <taxon>Dikarya</taxon>
        <taxon>Basidiomycota</taxon>
        <taxon>Agaricomycotina</taxon>
        <taxon>Agaricomycetes</taxon>
        <taxon>Russulales</taxon>
        <taxon>Russulaceae</taxon>
        <taxon>Russula</taxon>
    </lineage>
</organism>
<proteinExistence type="predicted"/>
<reference evidence="2" key="2">
    <citation type="journal article" date="2020" name="Nat. Commun.">
        <title>Large-scale genome sequencing of mycorrhizal fungi provides insights into the early evolution of symbiotic traits.</title>
        <authorList>
            <person name="Miyauchi S."/>
            <person name="Kiss E."/>
            <person name="Kuo A."/>
            <person name="Drula E."/>
            <person name="Kohler A."/>
            <person name="Sanchez-Garcia M."/>
            <person name="Morin E."/>
            <person name="Andreopoulos B."/>
            <person name="Barry K.W."/>
            <person name="Bonito G."/>
            <person name="Buee M."/>
            <person name="Carver A."/>
            <person name="Chen C."/>
            <person name="Cichocki N."/>
            <person name="Clum A."/>
            <person name="Culley D."/>
            <person name="Crous P.W."/>
            <person name="Fauchery L."/>
            <person name="Girlanda M."/>
            <person name="Hayes R.D."/>
            <person name="Keri Z."/>
            <person name="LaButti K."/>
            <person name="Lipzen A."/>
            <person name="Lombard V."/>
            <person name="Magnuson J."/>
            <person name="Maillard F."/>
            <person name="Murat C."/>
            <person name="Nolan M."/>
            <person name="Ohm R.A."/>
            <person name="Pangilinan J."/>
            <person name="Pereira M.F."/>
            <person name="Perotto S."/>
            <person name="Peter M."/>
            <person name="Pfister S."/>
            <person name="Riley R."/>
            <person name="Sitrit Y."/>
            <person name="Stielow J.B."/>
            <person name="Szollosi G."/>
            <person name="Zifcakova L."/>
            <person name="Stursova M."/>
            <person name="Spatafora J.W."/>
            <person name="Tedersoo L."/>
            <person name="Vaario L.M."/>
            <person name="Yamada A."/>
            <person name="Yan M."/>
            <person name="Wang P."/>
            <person name="Xu J."/>
            <person name="Bruns T."/>
            <person name="Baldrian P."/>
            <person name="Vilgalys R."/>
            <person name="Dunand C."/>
            <person name="Henrissat B."/>
            <person name="Grigoriev I.V."/>
            <person name="Hibbett D."/>
            <person name="Nagy L.G."/>
            <person name="Martin F.M."/>
        </authorList>
    </citation>
    <scope>NUCLEOTIDE SEQUENCE</scope>
    <source>
        <strain evidence="2">Prilba</strain>
    </source>
</reference>
<protein>
    <recommendedName>
        <fullName evidence="1">HNH nuclease domain-containing protein</fullName>
    </recommendedName>
</protein>
<dbReference type="EMBL" id="WHVB01000010">
    <property type="protein sequence ID" value="KAF8479209.1"/>
    <property type="molecule type" value="Genomic_DNA"/>
</dbReference>
<feature type="domain" description="HNH nuclease" evidence="1">
    <location>
        <begin position="179"/>
        <end position="257"/>
    </location>
</feature>
<dbReference type="InterPro" id="IPR003615">
    <property type="entry name" value="HNH_nuc"/>
</dbReference>
<evidence type="ECO:0000313" key="2">
    <source>
        <dbReference type="EMBL" id="KAF8479209.1"/>
    </source>
</evidence>
<dbReference type="Pfam" id="PF13391">
    <property type="entry name" value="HNH_2"/>
    <property type="match status" value="1"/>
</dbReference>
<name>A0A9P5T7Z2_9AGAM</name>
<gene>
    <name evidence="2" type="ORF">DFH94DRAFT_682716</name>
</gene>
<evidence type="ECO:0000259" key="1">
    <source>
        <dbReference type="Pfam" id="PF13391"/>
    </source>
</evidence>
<accession>A0A9P5T7Z2</accession>
<evidence type="ECO:0000313" key="3">
    <source>
        <dbReference type="Proteomes" id="UP000759537"/>
    </source>
</evidence>